<dbReference type="PANTHER" id="PTHR43640:SF1">
    <property type="entry name" value="THIOREDOXIN-DEPENDENT PEROXIREDOXIN"/>
    <property type="match status" value="1"/>
</dbReference>
<dbReference type="Gene3D" id="2.60.120.310">
    <property type="entry name" value="Copper type II, ascorbate-dependent monooxygenase, N-terminal domain"/>
    <property type="match status" value="1"/>
</dbReference>
<dbReference type="SUPFAM" id="SSF52833">
    <property type="entry name" value="Thioredoxin-like"/>
    <property type="match status" value="1"/>
</dbReference>
<dbReference type="InterPro" id="IPR000866">
    <property type="entry name" value="AhpC/TSA"/>
</dbReference>
<dbReference type="InterPro" id="IPR013766">
    <property type="entry name" value="Thioredoxin_domain"/>
</dbReference>
<dbReference type="RefSeq" id="WP_145057737.1">
    <property type="nucleotide sequence ID" value="NZ_CP036263.1"/>
</dbReference>
<evidence type="ECO:0000256" key="1">
    <source>
        <dbReference type="ARBA" id="ARBA00023157"/>
    </source>
</evidence>
<dbReference type="GO" id="GO:0005507">
    <property type="term" value="F:copper ion binding"/>
    <property type="evidence" value="ECO:0007669"/>
    <property type="project" value="InterPro"/>
</dbReference>
<feature type="chain" id="PRO_5022052733" evidence="2">
    <location>
        <begin position="22"/>
        <end position="679"/>
    </location>
</feature>
<dbReference type="KEGG" id="amob:HG15A2_06540"/>
<feature type="domain" description="Thioredoxin" evidence="3">
    <location>
        <begin position="27"/>
        <end position="179"/>
    </location>
</feature>
<dbReference type="EMBL" id="CP036263">
    <property type="protein sequence ID" value="QDS97393.1"/>
    <property type="molecule type" value="Genomic_DNA"/>
</dbReference>
<dbReference type="Gene3D" id="2.60.40.10">
    <property type="entry name" value="Immunoglobulins"/>
    <property type="match status" value="1"/>
</dbReference>
<dbReference type="InterPro" id="IPR013783">
    <property type="entry name" value="Ig-like_fold"/>
</dbReference>
<dbReference type="InterPro" id="IPR032640">
    <property type="entry name" value="AMPK1_CBM"/>
</dbReference>
<dbReference type="PROSITE" id="PS51352">
    <property type="entry name" value="THIOREDOXIN_2"/>
    <property type="match status" value="1"/>
</dbReference>
<sequence length="679" mass="76096" precursor="true">MPTLRTTILCLLSLHSNWVLASPTPSSPNPVIIEDFTLNDSLGAKHSFGAWKEKRAIVVVFLGTECPLAKLYGKRLAKMNREYAKQGVQFVGINSNRQDTLQELAVYGKKHKIEFPLLKDPGGKVAQQFCATRTPEAFLLDGDGKIHYQGRIDDQYGVGTARNEPRVAELQEALDAMLAGEPIKKPHTQAVGCLISMPLDVEPTGEVTYSKQISRILQKHCVSCHRQGQIAPFALENYDDASAWAETMLEVIDNRRMPPWHANPKHGDFLNDARMPDEEKELFRSWVTNGLPEGDAGDLPEPPKFAEGWQIPEPDVVYQMPEPFMVPATGVVDYQHFYFDPKFKEDKWISGAEARPGNPEVVHHIILFYVPPDQKRHRPEDALFNLIAGFAPGMPAVKGRPGHAMRIPAGSKLVFQVHYTPNGTRQSDISEAGLLFAEPSDVKKEIFVKAGLNFRFLIPPGDPDYVVKANYKLPEEMLLYTLAPHMHYRGKSFRFTASYPDGKQEVLLDVPNYDFNWQNVYMLKEAKQLPAGTSIDMVAHFDNSAENPLNPDPSARVHWGDQTWQEMMLGSLGMSLADENLQAAGPQTEKLPSGNYLVTFTYLPSKSVETVHLGGDFNGWKPEDIAMQGPDEEGRFAIQQELPAGTHEYKFIENGKAWKSDPGNANQRGYYRNSVLELK</sequence>
<dbReference type="SUPFAM" id="SSF81296">
    <property type="entry name" value="E set domains"/>
    <property type="match status" value="1"/>
</dbReference>
<dbReference type="Pfam" id="PF00578">
    <property type="entry name" value="AhpC-TSA"/>
    <property type="match status" value="1"/>
</dbReference>
<dbReference type="InterPro" id="IPR036249">
    <property type="entry name" value="Thioredoxin-like_sf"/>
</dbReference>
<dbReference type="SUPFAM" id="SSF49742">
    <property type="entry name" value="PHM/PNGase F"/>
    <property type="match status" value="2"/>
</dbReference>
<protein>
    <submittedName>
        <fullName evidence="4">Thiol-disulfide oxidoreductase</fullName>
    </submittedName>
</protein>
<evidence type="ECO:0000259" key="3">
    <source>
        <dbReference type="PROSITE" id="PS51352"/>
    </source>
</evidence>
<keyword evidence="5" id="KW-1185">Reference proteome</keyword>
<dbReference type="InterPro" id="IPR014756">
    <property type="entry name" value="Ig_E-set"/>
</dbReference>
<dbReference type="InterPro" id="IPR014784">
    <property type="entry name" value="Cu2_ascorb_mOase-like_C"/>
</dbReference>
<reference evidence="4 5" key="1">
    <citation type="submission" date="2019-02" db="EMBL/GenBank/DDBJ databases">
        <title>Deep-cultivation of Planctomycetes and their phenomic and genomic characterization uncovers novel biology.</title>
        <authorList>
            <person name="Wiegand S."/>
            <person name="Jogler M."/>
            <person name="Boedeker C."/>
            <person name="Pinto D."/>
            <person name="Vollmers J."/>
            <person name="Rivas-Marin E."/>
            <person name="Kohn T."/>
            <person name="Peeters S.H."/>
            <person name="Heuer A."/>
            <person name="Rast P."/>
            <person name="Oberbeckmann S."/>
            <person name="Bunk B."/>
            <person name="Jeske O."/>
            <person name="Meyerdierks A."/>
            <person name="Storesund J.E."/>
            <person name="Kallscheuer N."/>
            <person name="Luecker S."/>
            <person name="Lage O.M."/>
            <person name="Pohl T."/>
            <person name="Merkel B.J."/>
            <person name="Hornburger P."/>
            <person name="Mueller R.-W."/>
            <person name="Bruemmer F."/>
            <person name="Labrenz M."/>
            <person name="Spormann A.M."/>
            <person name="Op den Camp H."/>
            <person name="Overmann J."/>
            <person name="Amann R."/>
            <person name="Jetten M.S.M."/>
            <person name="Mascher T."/>
            <person name="Medema M.H."/>
            <person name="Devos D.P."/>
            <person name="Kaster A.-K."/>
            <person name="Ovreas L."/>
            <person name="Rohde M."/>
            <person name="Galperin M.Y."/>
            <person name="Jogler C."/>
        </authorList>
    </citation>
    <scope>NUCLEOTIDE SEQUENCE [LARGE SCALE GENOMIC DNA]</scope>
    <source>
        <strain evidence="4 5">HG15A2</strain>
    </source>
</reference>
<keyword evidence="1" id="KW-1015">Disulfide bond</keyword>
<dbReference type="GO" id="GO:0016715">
    <property type="term" value="F:oxidoreductase activity, acting on paired donors, with incorporation or reduction of molecular oxygen, reduced ascorbate as one donor, and incorporation of one atom of oxygen"/>
    <property type="evidence" value="ECO:0007669"/>
    <property type="project" value="InterPro"/>
</dbReference>
<proteinExistence type="predicted"/>
<gene>
    <name evidence="4" type="ORF">HG15A2_06540</name>
</gene>
<accession>A0A517MR79</accession>
<dbReference type="InterPro" id="IPR008977">
    <property type="entry name" value="PHM/PNGase_F_dom_sf"/>
</dbReference>
<dbReference type="AlphaFoldDB" id="A0A517MR79"/>
<dbReference type="PANTHER" id="PTHR43640">
    <property type="entry name" value="OS07G0260300 PROTEIN"/>
    <property type="match status" value="1"/>
</dbReference>
<keyword evidence="2" id="KW-0732">Signal</keyword>
<dbReference type="Pfam" id="PF16561">
    <property type="entry name" value="AMPK1_CBM"/>
    <property type="match status" value="1"/>
</dbReference>
<dbReference type="OrthoDB" id="9788721at2"/>
<dbReference type="InterPro" id="IPR047262">
    <property type="entry name" value="PRX-like1"/>
</dbReference>
<organism evidence="4 5">
    <name type="scientific">Adhaeretor mobilis</name>
    <dbReference type="NCBI Taxonomy" id="1930276"/>
    <lineage>
        <taxon>Bacteria</taxon>
        <taxon>Pseudomonadati</taxon>
        <taxon>Planctomycetota</taxon>
        <taxon>Planctomycetia</taxon>
        <taxon>Pirellulales</taxon>
        <taxon>Lacipirellulaceae</taxon>
        <taxon>Adhaeretor</taxon>
    </lineage>
</organism>
<dbReference type="Gene3D" id="2.60.120.230">
    <property type="match status" value="1"/>
</dbReference>
<evidence type="ECO:0000313" key="4">
    <source>
        <dbReference type="EMBL" id="QDS97393.1"/>
    </source>
</evidence>
<name>A0A517MR79_9BACT</name>
<dbReference type="GO" id="GO:0016209">
    <property type="term" value="F:antioxidant activity"/>
    <property type="evidence" value="ECO:0007669"/>
    <property type="project" value="InterPro"/>
</dbReference>
<dbReference type="Gene3D" id="3.40.30.10">
    <property type="entry name" value="Glutaredoxin"/>
    <property type="match status" value="1"/>
</dbReference>
<evidence type="ECO:0000256" key="2">
    <source>
        <dbReference type="SAM" id="SignalP"/>
    </source>
</evidence>
<dbReference type="CDD" id="cd02859">
    <property type="entry name" value="E_set_AMPKbeta_like_N"/>
    <property type="match status" value="1"/>
</dbReference>
<feature type="signal peptide" evidence="2">
    <location>
        <begin position="1"/>
        <end position="21"/>
    </location>
</feature>
<dbReference type="Proteomes" id="UP000319852">
    <property type="component" value="Chromosome"/>
</dbReference>
<dbReference type="InterPro" id="IPR036939">
    <property type="entry name" value="Cu2_ascorb_mOase_N_sf"/>
</dbReference>
<evidence type="ECO:0000313" key="5">
    <source>
        <dbReference type="Proteomes" id="UP000319852"/>
    </source>
</evidence>